<dbReference type="InterPro" id="IPR003323">
    <property type="entry name" value="OTU_dom"/>
</dbReference>
<protein>
    <recommendedName>
        <fullName evidence="2">OTU domain-containing protein</fullName>
    </recommendedName>
</protein>
<feature type="compositionally biased region" description="Low complexity" evidence="1">
    <location>
        <begin position="40"/>
        <end position="57"/>
    </location>
</feature>
<keyword evidence="4" id="KW-1185">Reference proteome</keyword>
<name>A0AAE1PY73_9EUCA</name>
<feature type="compositionally biased region" description="Basic and acidic residues" evidence="1">
    <location>
        <begin position="240"/>
        <end position="257"/>
    </location>
</feature>
<dbReference type="Gene3D" id="3.90.70.80">
    <property type="match status" value="1"/>
</dbReference>
<reference evidence="3" key="1">
    <citation type="submission" date="2023-11" db="EMBL/GenBank/DDBJ databases">
        <title>Genome assemblies of two species of porcelain crab, Petrolisthes cinctipes and Petrolisthes manimaculis (Anomura: Porcellanidae).</title>
        <authorList>
            <person name="Angst P."/>
        </authorList>
    </citation>
    <scope>NUCLEOTIDE SEQUENCE</scope>
    <source>
        <strain evidence="3">PB745_02</strain>
        <tissue evidence="3">Gill</tissue>
    </source>
</reference>
<proteinExistence type="predicted"/>
<evidence type="ECO:0000313" key="3">
    <source>
        <dbReference type="EMBL" id="KAK4315865.1"/>
    </source>
</evidence>
<evidence type="ECO:0000256" key="1">
    <source>
        <dbReference type="SAM" id="MobiDB-lite"/>
    </source>
</evidence>
<sequence>MEEQLWILKGGKESKKVYIPFSSSTSVEADEVIDKEENICSSSPSSSCMMSSVNKSVSKSKRNQKRRMRRNRKIANEKNKENKTKSNKGNKSQQHMNNSENTRQTTHTGNIKKTAAPQDTNKPLKNVNQVTKTETEKQITKTETEKQITKTKTKKQITKTETEKQITKTETEKQITKTKTKKQITKTETEKQITKTKTKKQITKTETEKQITKTETVKQITKTETEKQITKTKTEKQITKTETEKQITKTETEKQITKTENATQPTKSQDERQCPNLEYLLMDLEKHNLTQAQLFNIMNWHVLPTAADGHCLLYSVVSGWNNQHMSRQASEYCTSLGNSIHVLTYDLLWDIVRQETRENSSSYKPFFTESYSRQVHKYLIEKNYRNEFGDLVPSVICNALNIKLLILKKDSTRYSFSYVVVAPFEARPQDDLPTLVLLKSGEHYNGVSFTY</sequence>
<comment type="caution">
    <text evidence="3">The sequence shown here is derived from an EMBL/GenBank/DDBJ whole genome shotgun (WGS) entry which is preliminary data.</text>
</comment>
<organism evidence="3 4">
    <name type="scientific">Petrolisthes manimaculis</name>
    <dbReference type="NCBI Taxonomy" id="1843537"/>
    <lineage>
        <taxon>Eukaryota</taxon>
        <taxon>Metazoa</taxon>
        <taxon>Ecdysozoa</taxon>
        <taxon>Arthropoda</taxon>
        <taxon>Crustacea</taxon>
        <taxon>Multicrustacea</taxon>
        <taxon>Malacostraca</taxon>
        <taxon>Eumalacostraca</taxon>
        <taxon>Eucarida</taxon>
        <taxon>Decapoda</taxon>
        <taxon>Pleocyemata</taxon>
        <taxon>Anomura</taxon>
        <taxon>Galatheoidea</taxon>
        <taxon>Porcellanidae</taxon>
        <taxon>Petrolisthes</taxon>
    </lineage>
</organism>
<feature type="region of interest" description="Disordered" evidence="1">
    <location>
        <begin position="37"/>
        <end position="187"/>
    </location>
</feature>
<evidence type="ECO:0000259" key="2">
    <source>
        <dbReference type="PROSITE" id="PS50802"/>
    </source>
</evidence>
<dbReference type="EMBL" id="JAWZYT010001072">
    <property type="protein sequence ID" value="KAK4315865.1"/>
    <property type="molecule type" value="Genomic_DNA"/>
</dbReference>
<gene>
    <name evidence="3" type="ORF">Pmani_012927</name>
</gene>
<feature type="compositionally biased region" description="Basic and acidic residues" evidence="1">
    <location>
        <begin position="74"/>
        <end position="84"/>
    </location>
</feature>
<dbReference type="PROSITE" id="PS50802">
    <property type="entry name" value="OTU"/>
    <property type="match status" value="1"/>
</dbReference>
<feature type="domain" description="OTU" evidence="2">
    <location>
        <begin position="300"/>
        <end position="450"/>
    </location>
</feature>
<accession>A0AAE1PY73</accession>
<dbReference type="CDD" id="cd22744">
    <property type="entry name" value="OTU"/>
    <property type="match status" value="1"/>
</dbReference>
<feature type="compositionally biased region" description="Basic and acidic residues" evidence="1">
    <location>
        <begin position="133"/>
        <end position="148"/>
    </location>
</feature>
<feature type="compositionally biased region" description="Polar residues" evidence="1">
    <location>
        <begin position="92"/>
        <end position="130"/>
    </location>
</feature>
<feature type="compositionally biased region" description="Basic and acidic residues" evidence="1">
    <location>
        <begin position="158"/>
        <end position="175"/>
    </location>
</feature>
<feature type="compositionally biased region" description="Basic residues" evidence="1">
    <location>
        <begin position="58"/>
        <end position="73"/>
    </location>
</feature>
<dbReference type="AlphaFoldDB" id="A0AAE1PY73"/>
<dbReference type="Proteomes" id="UP001292094">
    <property type="component" value="Unassembled WGS sequence"/>
</dbReference>
<feature type="region of interest" description="Disordered" evidence="1">
    <location>
        <begin position="240"/>
        <end position="271"/>
    </location>
</feature>
<evidence type="ECO:0000313" key="4">
    <source>
        <dbReference type="Proteomes" id="UP001292094"/>
    </source>
</evidence>